<dbReference type="PANTHER" id="PTHR30061:SF50">
    <property type="entry name" value="MALTOSE_MALTODEXTRIN-BINDING PERIPLASMIC PROTEIN"/>
    <property type="match status" value="1"/>
</dbReference>
<dbReference type="Gene3D" id="3.40.190.10">
    <property type="entry name" value="Periplasmic binding protein-like II"/>
    <property type="match status" value="1"/>
</dbReference>
<dbReference type="GO" id="GO:1901982">
    <property type="term" value="F:maltose binding"/>
    <property type="evidence" value="ECO:0007669"/>
    <property type="project" value="TreeGrafter"/>
</dbReference>
<accession>A0A6A9UV17</accession>
<gene>
    <name evidence="5" type="ORF">GC722_10850</name>
</gene>
<dbReference type="EMBL" id="WPCU01000006">
    <property type="protein sequence ID" value="MVA76518.1"/>
    <property type="molecule type" value="Genomic_DNA"/>
</dbReference>
<keyword evidence="2" id="KW-0813">Transport</keyword>
<sequence length="446" mass="48844">MSRVLRAAGLALAVAVTAAAVGCAPARQPDEIVVWTKEIGTDQLAQQQAMLDAFEADHPGVTTRLVPVATRSDADATALITAVRGGTGPDVFVADRFTTNQFASLGLLQSLQPRVDAEGPGFTDGYLPFALDEATYQGELYGLPWHTDTRGLFYNKEVLRDAGVDPAVMDPENGPLTIAELREIADQITVTDDSGNYERMGFVPWDQQAWPFTWGQILGANYFDEQTCTIDVDDPGFRGIYELYQEWAADLDYTKTDAFMATYAPETAPEGTSPFYSGRIGMQIVYSGFAPNIEKYAPDLDWGVTYPPVLDEGDDPITWSGGPAWTIPTGATNADGGWELAKYMTGEEGQREWSSTQQFLPTQASLLDDPTVIGDDAEFFAQLLLDGYSSSRPPLPVGSELWETMNTGREAVLLGDSTPEEVMQEIERRIQPQLDPYCPITLTQRE</sequence>
<dbReference type="Pfam" id="PF01547">
    <property type="entry name" value="SBP_bac_1"/>
    <property type="match status" value="1"/>
</dbReference>
<dbReference type="InterPro" id="IPR006059">
    <property type="entry name" value="SBP"/>
</dbReference>
<dbReference type="GO" id="GO:0055052">
    <property type="term" value="C:ATP-binding cassette (ABC) transporter complex, substrate-binding subunit-containing"/>
    <property type="evidence" value="ECO:0007669"/>
    <property type="project" value="TreeGrafter"/>
</dbReference>
<dbReference type="PROSITE" id="PS51257">
    <property type="entry name" value="PROKAR_LIPOPROTEIN"/>
    <property type="match status" value="1"/>
</dbReference>
<dbReference type="GO" id="GO:0015768">
    <property type="term" value="P:maltose transport"/>
    <property type="evidence" value="ECO:0007669"/>
    <property type="project" value="TreeGrafter"/>
</dbReference>
<evidence type="ECO:0000256" key="1">
    <source>
        <dbReference type="ARBA" id="ARBA00008520"/>
    </source>
</evidence>
<dbReference type="SUPFAM" id="SSF53850">
    <property type="entry name" value="Periplasmic binding protein-like II"/>
    <property type="match status" value="1"/>
</dbReference>
<dbReference type="RefSeq" id="WP_156610045.1">
    <property type="nucleotide sequence ID" value="NZ_WPCU01000006.1"/>
</dbReference>
<evidence type="ECO:0000256" key="2">
    <source>
        <dbReference type="ARBA" id="ARBA00022448"/>
    </source>
</evidence>
<dbReference type="PANTHER" id="PTHR30061">
    <property type="entry name" value="MALTOSE-BINDING PERIPLASMIC PROTEIN"/>
    <property type="match status" value="1"/>
</dbReference>
<evidence type="ECO:0000256" key="4">
    <source>
        <dbReference type="SAM" id="SignalP"/>
    </source>
</evidence>
<protein>
    <submittedName>
        <fullName evidence="5">Extracellular solute-binding protein</fullName>
    </submittedName>
</protein>
<evidence type="ECO:0000313" key="6">
    <source>
        <dbReference type="Proteomes" id="UP000435304"/>
    </source>
</evidence>
<feature type="chain" id="PRO_5025389333" evidence="4">
    <location>
        <begin position="21"/>
        <end position="446"/>
    </location>
</feature>
<name>A0A6A9UV17_9ACTN</name>
<dbReference type="GO" id="GO:0042956">
    <property type="term" value="P:maltodextrin transmembrane transport"/>
    <property type="evidence" value="ECO:0007669"/>
    <property type="project" value="TreeGrafter"/>
</dbReference>
<organism evidence="5 6">
    <name type="scientific">Auraticoccus cholistanensis</name>
    <dbReference type="NCBI Taxonomy" id="2656650"/>
    <lineage>
        <taxon>Bacteria</taxon>
        <taxon>Bacillati</taxon>
        <taxon>Actinomycetota</taxon>
        <taxon>Actinomycetes</taxon>
        <taxon>Propionibacteriales</taxon>
        <taxon>Propionibacteriaceae</taxon>
        <taxon>Auraticoccus</taxon>
    </lineage>
</organism>
<dbReference type="AlphaFoldDB" id="A0A6A9UV17"/>
<feature type="signal peptide" evidence="4">
    <location>
        <begin position="1"/>
        <end position="20"/>
    </location>
</feature>
<evidence type="ECO:0000313" key="5">
    <source>
        <dbReference type="EMBL" id="MVA76518.1"/>
    </source>
</evidence>
<keyword evidence="6" id="KW-1185">Reference proteome</keyword>
<reference evidence="5 6" key="1">
    <citation type="submission" date="2019-12" db="EMBL/GenBank/DDBJ databases">
        <title>Auraticoccus cholistani sp. nov., an actinomycete isolated from soil of Cholistan desert.</title>
        <authorList>
            <person name="Cheema M.T."/>
        </authorList>
    </citation>
    <scope>NUCLEOTIDE SEQUENCE [LARGE SCALE GENOMIC DNA]</scope>
    <source>
        <strain evidence="5 6">F435</strain>
    </source>
</reference>
<proteinExistence type="inferred from homology"/>
<dbReference type="CDD" id="cd14748">
    <property type="entry name" value="PBP2_UgpB"/>
    <property type="match status" value="1"/>
</dbReference>
<keyword evidence="3 4" id="KW-0732">Signal</keyword>
<comment type="caution">
    <text evidence="5">The sequence shown here is derived from an EMBL/GenBank/DDBJ whole genome shotgun (WGS) entry which is preliminary data.</text>
</comment>
<evidence type="ECO:0000256" key="3">
    <source>
        <dbReference type="ARBA" id="ARBA00022729"/>
    </source>
</evidence>
<comment type="similarity">
    <text evidence="1">Belongs to the bacterial solute-binding protein 1 family.</text>
</comment>
<dbReference type="Proteomes" id="UP000435304">
    <property type="component" value="Unassembled WGS sequence"/>
</dbReference>